<evidence type="ECO:0000259" key="5">
    <source>
        <dbReference type="PROSITE" id="PS50002"/>
    </source>
</evidence>
<dbReference type="GO" id="GO:0005938">
    <property type="term" value="C:cell cortex"/>
    <property type="evidence" value="ECO:0007669"/>
    <property type="project" value="UniProtKB-ARBA"/>
</dbReference>
<dbReference type="SMART" id="SM00326">
    <property type="entry name" value="SH3"/>
    <property type="match status" value="2"/>
</dbReference>
<evidence type="ECO:0000256" key="4">
    <source>
        <dbReference type="SAM" id="MobiDB-lite"/>
    </source>
</evidence>
<feature type="region of interest" description="Disordered" evidence="4">
    <location>
        <begin position="511"/>
        <end position="577"/>
    </location>
</feature>
<dbReference type="CDD" id="cd06890">
    <property type="entry name" value="PX_Bem1p"/>
    <property type="match status" value="1"/>
</dbReference>
<dbReference type="InterPro" id="IPR035550">
    <property type="entry name" value="Bem1/Scd2_PX"/>
</dbReference>
<dbReference type="PROSITE" id="PS50195">
    <property type="entry name" value="PX"/>
    <property type="match status" value="1"/>
</dbReference>
<comment type="caution">
    <text evidence="7">The sequence shown here is derived from an EMBL/GenBank/DDBJ whole genome shotgun (WGS) entry which is preliminary data.</text>
</comment>
<dbReference type="GO" id="GO:1902494">
    <property type="term" value="C:catalytic complex"/>
    <property type="evidence" value="ECO:0007669"/>
    <property type="project" value="UniProtKB-ARBA"/>
</dbReference>
<feature type="region of interest" description="Disordered" evidence="4">
    <location>
        <begin position="284"/>
        <end position="388"/>
    </location>
</feature>
<sequence length="712" mass="78818">MAPPRKVIKALYDFKPTQPEELTFSKGDFFHVVGNEDDEDWYEAANPITGARGYVPVNYFQILEKSAPSGGGVGLGGKHQQQRYRQRNSDQSLEDSGNDSGAFTDPPQPYQQHHQGHHHHQQHHAHQARAQGHTHSTSSVSVAAASAVAPVNISPSLSQTSSTGMSMASPQPPVPKCQPLYGIVLYDFGAERTDELDAKAGDAILVIAQSNEDWYVAKPIGRLGGPGLIPVNFIEIRDMVTGKPINVAEMLKQTGTAIPRVEEWKKQAMEYRANSIPLGRIEDAAQQQQQPQQPVQQQQPSQTYPSQQQQQQYRQQQNGGPTIQQLKNKLSRDLKQQQQQQQNGHNRHQSEDVSRRVDTYSRPILPPTNRSYTDAFEDSQRNSRHSQQYQLLDPSRVVVDASVESFHHEDDQYWFTVRVEMENGAIRSLFRLYEDFYNFHIALLEEFPVESGRTGGQARILPFIPIPLQQVTDIVTASRRVDLNEYVHELCRLPTRITHHPLIEQLFEVKDGDTEMPPPPSQQPHLSTISTSTTATTTTKTDRRTSPTTQLGNATTHNNNTTTSTTNTNGGSTTNTTTNARANLRAAVSAASASVGHVPAVSTAALTVGSTSATVPGAGVGTGSSGMVMTSGTMEEMVKIKIAYLDDIMAMRIPTSISLEVLRKRIFERLGIDNDKNLSYRDDRGGFATLQRNADIKKAIERSGGKLMIYVD</sequence>
<dbReference type="Gene3D" id="3.10.20.90">
    <property type="entry name" value="Phosphatidylinositol 3-kinase Catalytic Subunit, Chain A, domain 1"/>
    <property type="match status" value="1"/>
</dbReference>
<dbReference type="InterPro" id="IPR036028">
    <property type="entry name" value="SH3-like_dom_sf"/>
</dbReference>
<dbReference type="Gene3D" id="2.30.30.40">
    <property type="entry name" value="SH3 Domains"/>
    <property type="match status" value="2"/>
</dbReference>
<feature type="domain" description="SH3" evidence="5">
    <location>
        <begin position="177"/>
        <end position="239"/>
    </location>
</feature>
<dbReference type="GO" id="GO:0060090">
    <property type="term" value="F:molecular adaptor activity"/>
    <property type="evidence" value="ECO:0007669"/>
    <property type="project" value="UniProtKB-ARBA"/>
</dbReference>
<reference evidence="7" key="1">
    <citation type="submission" date="2021-11" db="EMBL/GenBank/DDBJ databases">
        <authorList>
            <person name="Herlambang A."/>
            <person name="Guo Y."/>
            <person name="Takashima Y."/>
            <person name="Nishizawa T."/>
        </authorList>
    </citation>
    <scope>NUCLEOTIDE SEQUENCE</scope>
    <source>
        <strain evidence="7">E1425</strain>
    </source>
</reference>
<dbReference type="CDD" id="cd11879">
    <property type="entry name" value="SH3_Bem1p_2"/>
    <property type="match status" value="1"/>
</dbReference>
<organism evidence="7 8">
    <name type="scientific">Entomortierella parvispora</name>
    <dbReference type="NCBI Taxonomy" id="205924"/>
    <lineage>
        <taxon>Eukaryota</taxon>
        <taxon>Fungi</taxon>
        <taxon>Fungi incertae sedis</taxon>
        <taxon>Mucoromycota</taxon>
        <taxon>Mortierellomycotina</taxon>
        <taxon>Mortierellomycetes</taxon>
        <taxon>Mortierellales</taxon>
        <taxon>Mortierellaceae</taxon>
        <taxon>Entomortierella</taxon>
    </lineage>
</organism>
<dbReference type="Gene3D" id="3.30.1520.10">
    <property type="entry name" value="Phox-like domain"/>
    <property type="match status" value="1"/>
</dbReference>
<feature type="region of interest" description="Disordered" evidence="4">
    <location>
        <begin position="69"/>
        <end position="141"/>
    </location>
</feature>
<evidence type="ECO:0000256" key="2">
    <source>
        <dbReference type="ARBA" id="ARBA00022737"/>
    </source>
</evidence>
<dbReference type="FunFam" id="2.30.30.40:FF:000093">
    <property type="entry name" value="Protein kinase activator Bem1"/>
    <property type="match status" value="1"/>
</dbReference>
<feature type="compositionally biased region" description="Basic residues" evidence="4">
    <location>
        <begin position="114"/>
        <end position="127"/>
    </location>
</feature>
<dbReference type="InterPro" id="IPR035548">
    <property type="entry name" value="Bem1/Scd2_SH3_1"/>
</dbReference>
<dbReference type="PROSITE" id="PS50002">
    <property type="entry name" value="SH3"/>
    <property type="match status" value="2"/>
</dbReference>
<evidence type="ECO:0000259" key="6">
    <source>
        <dbReference type="PROSITE" id="PS50195"/>
    </source>
</evidence>
<feature type="compositionally biased region" description="Polar residues" evidence="4">
    <location>
        <begin position="318"/>
        <end position="328"/>
    </location>
</feature>
<protein>
    <submittedName>
        <fullName evidence="7">Bud emergence protein 1</fullName>
    </submittedName>
</protein>
<dbReference type="GO" id="GO:0035091">
    <property type="term" value="F:phosphatidylinositol binding"/>
    <property type="evidence" value="ECO:0007669"/>
    <property type="project" value="InterPro"/>
</dbReference>
<dbReference type="SUPFAM" id="SSF50044">
    <property type="entry name" value="SH3-domain"/>
    <property type="match status" value="2"/>
</dbReference>
<dbReference type="EMBL" id="BQFW01000002">
    <property type="protein sequence ID" value="GJJ69577.1"/>
    <property type="molecule type" value="Genomic_DNA"/>
</dbReference>
<dbReference type="InterPro" id="IPR001683">
    <property type="entry name" value="PX_dom"/>
</dbReference>
<name>A0A9P3LT92_9FUNG</name>
<dbReference type="SUPFAM" id="SSF54277">
    <property type="entry name" value="CAD &amp; PB1 domains"/>
    <property type="match status" value="1"/>
</dbReference>
<evidence type="ECO:0000256" key="3">
    <source>
        <dbReference type="PROSITE-ProRule" id="PRU00192"/>
    </source>
</evidence>
<dbReference type="Pfam" id="PF00787">
    <property type="entry name" value="PX"/>
    <property type="match status" value="1"/>
</dbReference>
<feature type="compositionally biased region" description="Low complexity" evidence="4">
    <location>
        <begin position="286"/>
        <end position="317"/>
    </location>
</feature>
<feature type="compositionally biased region" description="Low complexity" evidence="4">
    <location>
        <begin position="527"/>
        <end position="539"/>
    </location>
</feature>
<dbReference type="SMART" id="SM00312">
    <property type="entry name" value="PX"/>
    <property type="match status" value="1"/>
</dbReference>
<dbReference type="GO" id="GO:0030427">
    <property type="term" value="C:site of polarized growth"/>
    <property type="evidence" value="ECO:0007669"/>
    <property type="project" value="UniProtKB-ARBA"/>
</dbReference>
<dbReference type="InterPro" id="IPR035549">
    <property type="entry name" value="Bem1/Scd2_SH3_2"/>
</dbReference>
<dbReference type="InterPro" id="IPR001452">
    <property type="entry name" value="SH3_domain"/>
</dbReference>
<dbReference type="InterPro" id="IPR051228">
    <property type="entry name" value="NADPH_Oxidase/PX-Domain"/>
</dbReference>
<accession>A0A9P3LT92</accession>
<dbReference type="PANTHER" id="PTHR15706:SF2">
    <property type="entry name" value="SH3 AND PX DOMAIN-CONTAINING PROTEIN 2A"/>
    <property type="match status" value="1"/>
</dbReference>
<feature type="compositionally biased region" description="Low complexity" evidence="4">
    <location>
        <begin position="128"/>
        <end position="141"/>
    </location>
</feature>
<gene>
    <name evidence="7" type="ORF">EMPS_01924</name>
</gene>
<dbReference type="PRINTS" id="PR00452">
    <property type="entry name" value="SH3DOMAIN"/>
</dbReference>
<feature type="domain" description="PX" evidence="6">
    <location>
        <begin position="393"/>
        <end position="514"/>
    </location>
</feature>
<dbReference type="AlphaFoldDB" id="A0A9P3LT92"/>
<dbReference type="OrthoDB" id="548867at2759"/>
<feature type="compositionally biased region" description="Low complexity" evidence="4">
    <location>
        <begin position="546"/>
        <end position="577"/>
    </location>
</feature>
<dbReference type="PANTHER" id="PTHR15706">
    <property type="entry name" value="SH3 MULTIPLE DOMAIN"/>
    <property type="match status" value="1"/>
</dbReference>
<feature type="compositionally biased region" description="Basic and acidic residues" evidence="4">
    <location>
        <begin position="348"/>
        <end position="359"/>
    </location>
</feature>
<dbReference type="Pfam" id="PF00564">
    <property type="entry name" value="PB1"/>
    <property type="match status" value="1"/>
</dbReference>
<dbReference type="InterPro" id="IPR036871">
    <property type="entry name" value="PX_dom_sf"/>
</dbReference>
<feature type="domain" description="SH3" evidence="5">
    <location>
        <begin position="3"/>
        <end position="65"/>
    </location>
</feature>
<evidence type="ECO:0000313" key="7">
    <source>
        <dbReference type="EMBL" id="GJJ69577.1"/>
    </source>
</evidence>
<reference evidence="7" key="2">
    <citation type="journal article" date="2022" name="Microbiol. Resour. Announc.">
        <title>Whole-Genome Sequence of Entomortierella parvispora E1425, a Mucoromycotan Fungus Associated with Burkholderiaceae-Related Endosymbiotic Bacteria.</title>
        <authorList>
            <person name="Herlambang A."/>
            <person name="Guo Y."/>
            <person name="Takashima Y."/>
            <person name="Narisawa K."/>
            <person name="Ohta H."/>
            <person name="Nishizawa T."/>
        </authorList>
    </citation>
    <scope>NUCLEOTIDE SEQUENCE</scope>
    <source>
        <strain evidence="7">E1425</strain>
    </source>
</reference>
<dbReference type="InterPro" id="IPR000270">
    <property type="entry name" value="PB1_dom"/>
</dbReference>
<dbReference type="CDD" id="cd11878">
    <property type="entry name" value="SH3_Bem1p_1"/>
    <property type="match status" value="1"/>
</dbReference>
<evidence type="ECO:0000313" key="8">
    <source>
        <dbReference type="Proteomes" id="UP000827284"/>
    </source>
</evidence>
<dbReference type="SUPFAM" id="SSF64268">
    <property type="entry name" value="PX domain"/>
    <property type="match status" value="1"/>
</dbReference>
<keyword evidence="2" id="KW-0677">Repeat</keyword>
<dbReference type="Proteomes" id="UP000827284">
    <property type="component" value="Unassembled WGS sequence"/>
</dbReference>
<proteinExistence type="predicted"/>
<dbReference type="Pfam" id="PF00018">
    <property type="entry name" value="SH3_1"/>
    <property type="match status" value="2"/>
</dbReference>
<keyword evidence="8" id="KW-1185">Reference proteome</keyword>
<keyword evidence="1 3" id="KW-0728">SH3 domain</keyword>
<evidence type="ECO:0000256" key="1">
    <source>
        <dbReference type="ARBA" id="ARBA00022443"/>
    </source>
</evidence>